<feature type="transmembrane region" description="Helical" evidence="7">
    <location>
        <begin position="278"/>
        <end position="298"/>
    </location>
</feature>
<dbReference type="EMBL" id="JMIY01000001">
    <property type="protein sequence ID" value="KCZ73532.1"/>
    <property type="molecule type" value="Genomic_DNA"/>
</dbReference>
<evidence type="ECO:0000256" key="7">
    <source>
        <dbReference type="SAM" id="Phobius"/>
    </source>
</evidence>
<evidence type="ECO:0000256" key="4">
    <source>
        <dbReference type="ARBA" id="ARBA00022692"/>
    </source>
</evidence>
<keyword evidence="9" id="KW-1185">Reference proteome</keyword>
<evidence type="ECO:0000256" key="5">
    <source>
        <dbReference type="ARBA" id="ARBA00022989"/>
    </source>
</evidence>
<keyword evidence="6 7" id="KW-0472">Membrane</keyword>
<dbReference type="OrthoDB" id="200631at2157"/>
<feature type="transmembrane region" description="Helical" evidence="7">
    <location>
        <begin position="310"/>
        <end position="330"/>
    </location>
</feature>
<dbReference type="PANTHER" id="PTHR34856">
    <property type="entry name" value="PROTEIN NRFD"/>
    <property type="match status" value="1"/>
</dbReference>
<accession>A0A062V8B5</accession>
<evidence type="ECO:0000256" key="6">
    <source>
        <dbReference type="ARBA" id="ARBA00023136"/>
    </source>
</evidence>
<evidence type="ECO:0000313" key="8">
    <source>
        <dbReference type="EMBL" id="KCZ73532.1"/>
    </source>
</evidence>
<dbReference type="GO" id="GO:0005886">
    <property type="term" value="C:plasma membrane"/>
    <property type="evidence" value="ECO:0007669"/>
    <property type="project" value="UniProtKB-SubCell"/>
</dbReference>
<evidence type="ECO:0000256" key="1">
    <source>
        <dbReference type="ARBA" id="ARBA00004651"/>
    </source>
</evidence>
<dbReference type="PANTHER" id="PTHR34856:SF2">
    <property type="entry name" value="PROTEIN NRFD"/>
    <property type="match status" value="1"/>
</dbReference>
<evidence type="ECO:0000256" key="3">
    <source>
        <dbReference type="ARBA" id="ARBA00022475"/>
    </source>
</evidence>
<feature type="transmembrane region" description="Helical" evidence="7">
    <location>
        <begin position="98"/>
        <end position="118"/>
    </location>
</feature>
<sequence>MTEGLIWGYVYPNEAEVQWSILIVLYPYITGLVAGAFIASSLYHVFGKKEIKPVARFALLTALAFLLVATMPLVAHLGHPERGVQIMFTPHLTSAMSGFGYIYSFYLIVVVLEIWLSFREDIVKKALSSRGLKELLYSGLALFSYDISERALHEDEKLARRLAIIGIPSAAFLHGYVGFIFGGIKANPWWSTPLMPIIFLMSAIVSGIALLILLYIVAMKIRRHAIDHSCLYSLAQYLWVFLIFDVVLELLEVVSMKYESLEEIEIINILLSEKIATTFYGVQLTLGIFVPFVLLLLVGIMKNHDTLKTIMIAVSSTLVVIGVFAMRWNVVIGGQEISKSLSGTLTYVPVFFGMEGVLPAVVIFTIPFIILLVLTYILPPWKDMEEATE</sequence>
<keyword evidence="3" id="KW-1003">Cell membrane</keyword>
<keyword evidence="5 7" id="KW-1133">Transmembrane helix</keyword>
<evidence type="ECO:0000313" key="9">
    <source>
        <dbReference type="Proteomes" id="UP000027153"/>
    </source>
</evidence>
<dbReference type="Pfam" id="PF03916">
    <property type="entry name" value="NrfD"/>
    <property type="match status" value="1"/>
</dbReference>
<feature type="transmembrane region" description="Helical" evidence="7">
    <location>
        <begin position="20"/>
        <end position="45"/>
    </location>
</feature>
<dbReference type="InterPro" id="IPR052049">
    <property type="entry name" value="Electron_transfer_protein"/>
</dbReference>
<proteinExistence type="inferred from homology"/>
<dbReference type="Gene3D" id="1.20.1630.10">
    <property type="entry name" value="Formate dehydrogenase/DMSO reductase domain"/>
    <property type="match status" value="1"/>
</dbReference>
<feature type="transmembrane region" description="Helical" evidence="7">
    <location>
        <begin position="196"/>
        <end position="218"/>
    </location>
</feature>
<dbReference type="Proteomes" id="UP000027153">
    <property type="component" value="Unassembled WGS sequence"/>
</dbReference>
<feature type="transmembrane region" description="Helical" evidence="7">
    <location>
        <begin position="57"/>
        <end position="78"/>
    </location>
</feature>
<feature type="transmembrane region" description="Helical" evidence="7">
    <location>
        <begin position="162"/>
        <end position="184"/>
    </location>
</feature>
<dbReference type="AlphaFoldDB" id="A0A062V8B5"/>
<comment type="similarity">
    <text evidence="2">Belongs to the NrfD family.</text>
</comment>
<feature type="transmembrane region" description="Helical" evidence="7">
    <location>
        <begin position="230"/>
        <end position="251"/>
    </location>
</feature>
<name>A0A062V8B5_9EURY</name>
<dbReference type="RefSeq" id="WP_048089030.1">
    <property type="nucleotide sequence ID" value="NZ_JMIY01000001.1"/>
</dbReference>
<comment type="caution">
    <text evidence="8">The sequence shown here is derived from an EMBL/GenBank/DDBJ whole genome shotgun (WGS) entry which is preliminary data.</text>
</comment>
<dbReference type="PATRIC" id="fig|1392998.3.peg.209"/>
<reference evidence="8 9" key="1">
    <citation type="journal article" date="2013" name="Nature">
        <title>Anaerobic oxidation of methane coupled to nitrate reduction in a novel archaeal lineage.</title>
        <authorList>
            <person name="Haroon M.F."/>
            <person name="Hu S."/>
            <person name="Shi Y."/>
            <person name="Imelfort M."/>
            <person name="Keller J."/>
            <person name="Hugenholtz P."/>
            <person name="Yuan Z."/>
            <person name="Tyson G.W."/>
        </authorList>
    </citation>
    <scope>NUCLEOTIDE SEQUENCE [LARGE SCALE GENOMIC DNA]</scope>
    <source>
        <strain evidence="8 9">ANME-2d</strain>
    </source>
</reference>
<evidence type="ECO:0000256" key="2">
    <source>
        <dbReference type="ARBA" id="ARBA00008929"/>
    </source>
</evidence>
<organism evidence="8 9">
    <name type="scientific">Candidatus Methanoperedens nitratireducens</name>
    <dbReference type="NCBI Taxonomy" id="1392998"/>
    <lineage>
        <taxon>Archaea</taxon>
        <taxon>Methanobacteriati</taxon>
        <taxon>Methanobacteriota</taxon>
        <taxon>Stenosarchaea group</taxon>
        <taxon>Methanomicrobia</taxon>
        <taxon>Methanosarcinales</taxon>
        <taxon>ANME-2 cluster</taxon>
        <taxon>Candidatus Methanoperedentaceae</taxon>
        <taxon>Candidatus Methanoperedens</taxon>
    </lineage>
</organism>
<gene>
    <name evidence="8" type="ORF">ANME2D_00602</name>
</gene>
<protein>
    <submittedName>
        <fullName evidence="8">Polysulfide reductase</fullName>
    </submittedName>
</protein>
<keyword evidence="4 7" id="KW-0812">Transmembrane</keyword>
<dbReference type="InterPro" id="IPR005614">
    <property type="entry name" value="NrfD-like"/>
</dbReference>
<comment type="subcellular location">
    <subcellularLocation>
        <location evidence="1">Cell membrane</location>
        <topology evidence="1">Multi-pass membrane protein</topology>
    </subcellularLocation>
</comment>
<feature type="transmembrane region" description="Helical" evidence="7">
    <location>
        <begin position="350"/>
        <end position="378"/>
    </location>
</feature>